<organism evidence="5 6">
    <name type="scientific">Bionectria ochroleuca</name>
    <name type="common">Gliocladium roseum</name>
    <dbReference type="NCBI Taxonomy" id="29856"/>
    <lineage>
        <taxon>Eukaryota</taxon>
        <taxon>Fungi</taxon>
        <taxon>Dikarya</taxon>
        <taxon>Ascomycota</taxon>
        <taxon>Pezizomycotina</taxon>
        <taxon>Sordariomycetes</taxon>
        <taxon>Hypocreomycetidae</taxon>
        <taxon>Hypocreales</taxon>
        <taxon>Bionectriaceae</taxon>
        <taxon>Clonostachys</taxon>
    </lineage>
</organism>
<dbReference type="GO" id="GO:0006351">
    <property type="term" value="P:DNA-templated transcription"/>
    <property type="evidence" value="ECO:0007669"/>
    <property type="project" value="InterPro"/>
</dbReference>
<dbReference type="SMART" id="SM00066">
    <property type="entry name" value="GAL4"/>
    <property type="match status" value="1"/>
</dbReference>
<feature type="region of interest" description="Disordered" evidence="3">
    <location>
        <begin position="145"/>
        <end position="175"/>
    </location>
</feature>
<dbReference type="PROSITE" id="PS50048">
    <property type="entry name" value="ZN2_CY6_FUNGAL_2"/>
    <property type="match status" value="1"/>
</dbReference>
<protein>
    <recommendedName>
        <fullName evidence="4">Zn(2)-C6 fungal-type domain-containing protein</fullName>
    </recommendedName>
</protein>
<dbReference type="InterPro" id="IPR007219">
    <property type="entry name" value="XnlR_reg_dom"/>
</dbReference>
<evidence type="ECO:0000313" key="5">
    <source>
        <dbReference type="EMBL" id="KAF9749812.1"/>
    </source>
</evidence>
<dbReference type="PANTHER" id="PTHR47785:SF5">
    <property type="entry name" value="ZN(II)2CYS6 TRANSCRIPTION FACTOR (EUROFUNG)"/>
    <property type="match status" value="1"/>
</dbReference>
<dbReference type="GO" id="GO:0008270">
    <property type="term" value="F:zinc ion binding"/>
    <property type="evidence" value="ECO:0007669"/>
    <property type="project" value="InterPro"/>
</dbReference>
<evidence type="ECO:0000313" key="6">
    <source>
        <dbReference type="Proteomes" id="UP000616885"/>
    </source>
</evidence>
<name>A0A8H7N668_BIOOC</name>
<dbReference type="Proteomes" id="UP000616885">
    <property type="component" value="Unassembled WGS sequence"/>
</dbReference>
<proteinExistence type="predicted"/>
<dbReference type="CDD" id="cd12148">
    <property type="entry name" value="fungal_TF_MHR"/>
    <property type="match status" value="1"/>
</dbReference>
<dbReference type="InterPro" id="IPR053181">
    <property type="entry name" value="EcdB-like_regulator"/>
</dbReference>
<dbReference type="CDD" id="cd00067">
    <property type="entry name" value="GAL4"/>
    <property type="match status" value="1"/>
</dbReference>
<dbReference type="Pfam" id="PF04082">
    <property type="entry name" value="Fungal_trans"/>
    <property type="match status" value="1"/>
</dbReference>
<evidence type="ECO:0000256" key="3">
    <source>
        <dbReference type="SAM" id="MobiDB-lite"/>
    </source>
</evidence>
<feature type="compositionally biased region" description="Polar residues" evidence="3">
    <location>
        <begin position="160"/>
        <end position="175"/>
    </location>
</feature>
<keyword evidence="1" id="KW-0479">Metal-binding</keyword>
<dbReference type="PROSITE" id="PS00463">
    <property type="entry name" value="ZN2_CY6_FUNGAL_1"/>
    <property type="match status" value="1"/>
</dbReference>
<dbReference type="Gene3D" id="4.10.240.10">
    <property type="entry name" value="Zn(2)-C6 fungal-type DNA-binding domain"/>
    <property type="match status" value="1"/>
</dbReference>
<accession>A0A8H7N668</accession>
<dbReference type="GO" id="GO:0000981">
    <property type="term" value="F:DNA-binding transcription factor activity, RNA polymerase II-specific"/>
    <property type="evidence" value="ECO:0007669"/>
    <property type="project" value="InterPro"/>
</dbReference>
<gene>
    <name evidence="5" type="ORF">IM811_015839</name>
</gene>
<feature type="domain" description="Zn(2)-C6 fungal-type" evidence="4">
    <location>
        <begin position="78"/>
        <end position="108"/>
    </location>
</feature>
<evidence type="ECO:0000256" key="1">
    <source>
        <dbReference type="ARBA" id="ARBA00022723"/>
    </source>
</evidence>
<comment type="caution">
    <text evidence="5">The sequence shown here is derived from an EMBL/GenBank/DDBJ whole genome shotgun (WGS) entry which is preliminary data.</text>
</comment>
<sequence>MSLTSHSATPRLFFPDILFRAKATLSVFSVSGITYDGRFKVPGRQCLEGRGRTGGDADHANKRQRTAAMYQRKRAVTACQPCRLRKTRCDNVRPTCGFCSKNGAQCIYPEANNGDYSTFDPASLAILDRINHVVSLLETQSQEAVANDGPSAAGSLLAPQHSNIPTPADSTRSTSNLSDEDILLAFDVPDFPSSINNCESILRWPVFEGLVPDIHSFVLDLDDTGAGRGDRVVEARGSLGRGVQEDDFISLSKRFLAYVHVKNPILDVSDYKNQVRIAAENGPRWDGQSCLVLISCALACLSAPFQPDITFGNTPESVRSSISAAVDPDTAAMYYLAAKKRLGIQKPSLLYIQCLFLCGVYEMYTLSPLQAWFYFNRSCVDLRNLLWARNRRRSPDPVSQEARRLEQRLYWSCVKTEYELRCEIPLPPSGITNCEYPDMFPSPPTRLGSPTIHGQALEELESDIVPEEEKSWFYYLAEISYRRILNRAMAGMGHEGEEGWIRNISSRIKQCKTFNDQIDLWYSHVPPQLNPQHEGHENSELGQFLANRAISCREWIHRPFLYYIIHRPPSDPIYDQVMPLAQKCLELCVQQMIRTFGNHRHHGTWYVSRGCITRALLLLAAARSGKISLPEDWKEALEIARGTVRRWCGEATDLRWAEATFDDIVRVVME</sequence>
<dbReference type="InterPro" id="IPR001138">
    <property type="entry name" value="Zn2Cys6_DnaBD"/>
</dbReference>
<dbReference type="GO" id="GO:0003677">
    <property type="term" value="F:DNA binding"/>
    <property type="evidence" value="ECO:0007669"/>
    <property type="project" value="InterPro"/>
</dbReference>
<evidence type="ECO:0000259" key="4">
    <source>
        <dbReference type="PROSITE" id="PS50048"/>
    </source>
</evidence>
<dbReference type="SUPFAM" id="SSF57701">
    <property type="entry name" value="Zn2/Cys6 DNA-binding domain"/>
    <property type="match status" value="1"/>
</dbReference>
<evidence type="ECO:0000256" key="2">
    <source>
        <dbReference type="ARBA" id="ARBA00023242"/>
    </source>
</evidence>
<dbReference type="InterPro" id="IPR036864">
    <property type="entry name" value="Zn2-C6_fun-type_DNA-bd_sf"/>
</dbReference>
<reference evidence="5" key="1">
    <citation type="submission" date="2020-10" db="EMBL/GenBank/DDBJ databases">
        <title>High-Quality Genome Resource of Clonostachys rosea strain S41 by Oxford Nanopore Long-Read Sequencing.</title>
        <authorList>
            <person name="Wang H."/>
        </authorList>
    </citation>
    <scope>NUCLEOTIDE SEQUENCE</scope>
    <source>
        <strain evidence="5">S41</strain>
    </source>
</reference>
<dbReference type="EMBL" id="JADCTT010000007">
    <property type="protein sequence ID" value="KAF9749812.1"/>
    <property type="molecule type" value="Genomic_DNA"/>
</dbReference>
<dbReference type="PANTHER" id="PTHR47785">
    <property type="entry name" value="ZN(II)2CYS6 TRANSCRIPTION FACTOR (EUROFUNG)-RELATED-RELATED"/>
    <property type="match status" value="1"/>
</dbReference>
<dbReference type="Pfam" id="PF00172">
    <property type="entry name" value="Zn_clus"/>
    <property type="match status" value="1"/>
</dbReference>
<keyword evidence="2" id="KW-0539">Nucleus</keyword>
<dbReference type="AlphaFoldDB" id="A0A8H7N668"/>